<accession>A0A4P5NWE1</accession>
<proteinExistence type="predicted"/>
<protein>
    <recommendedName>
        <fullName evidence="1">VapC45 PIN like domain-containing protein</fullName>
    </recommendedName>
</protein>
<dbReference type="RefSeq" id="WP_141261399.1">
    <property type="nucleotide sequence ID" value="NZ_BDLU01000045.1"/>
</dbReference>
<feature type="domain" description="VapC45 PIN like" evidence="1">
    <location>
        <begin position="1"/>
        <end position="82"/>
    </location>
</feature>
<gene>
    <name evidence="2" type="ORF">MSKU9_2066</name>
</gene>
<evidence type="ECO:0000259" key="1">
    <source>
        <dbReference type="Pfam" id="PF18478"/>
    </source>
</evidence>
<evidence type="ECO:0000313" key="2">
    <source>
        <dbReference type="EMBL" id="GCE83925.1"/>
    </source>
</evidence>
<dbReference type="AlphaFoldDB" id="A0A4P5NWE1"/>
<dbReference type="EMBL" id="BDLU01000045">
    <property type="protein sequence ID" value="GCE83925.1"/>
    <property type="molecule type" value="Genomic_DNA"/>
</dbReference>
<organism evidence="2 3">
    <name type="scientific">Komagataeibacter diospyri</name>
    <dbReference type="NCBI Taxonomy" id="1932662"/>
    <lineage>
        <taxon>Bacteria</taxon>
        <taxon>Pseudomonadati</taxon>
        <taxon>Pseudomonadota</taxon>
        <taxon>Alphaproteobacteria</taxon>
        <taxon>Acetobacterales</taxon>
        <taxon>Acetobacteraceae</taxon>
        <taxon>Komagataeibacter</taxon>
    </lineage>
</organism>
<name>A0A4P5NWE1_9PROT</name>
<dbReference type="Proteomes" id="UP000315095">
    <property type="component" value="Unassembled WGS sequence"/>
</dbReference>
<dbReference type="Pfam" id="PF18478">
    <property type="entry name" value="PIN_10"/>
    <property type="match status" value="1"/>
</dbReference>
<comment type="caution">
    <text evidence="2">The sequence shown here is derived from an EMBL/GenBank/DDBJ whole genome shotgun (WGS) entry which is preliminary data.</text>
</comment>
<sequence length="137" mass="15680">MRFIFDENHPPIMARVLEPLAVMDGHTATSVRHLGLAGTKDVDLFQILADPNIKTVLITADKAMSRRQHEVAAIRETGAVVVLGVKAWNQQGDTLERVRMMVWWWPMILHCSIEADRGSFLELPWANTVRLLRRWRA</sequence>
<reference evidence="3" key="1">
    <citation type="submission" date="2017-01" db="EMBL/GenBank/DDBJ databases">
        <title>Komagataeibacter sp. MSKU9 whole genome sequencing project.</title>
        <authorList>
            <person name="Matsutani M."/>
            <person name="Naloka K."/>
            <person name="Theeragool G."/>
            <person name="Yakushi T."/>
            <person name="Matsushita K."/>
        </authorList>
    </citation>
    <scope>NUCLEOTIDE SEQUENCE [LARGE SCALE GENOMIC DNA]</scope>
    <source>
        <strain evidence="3">MSKU9</strain>
    </source>
</reference>
<evidence type="ECO:0000313" key="3">
    <source>
        <dbReference type="Proteomes" id="UP000315095"/>
    </source>
</evidence>
<dbReference type="InterPro" id="IPR041375">
    <property type="entry name" value="VapC45_PIN-like"/>
</dbReference>
<dbReference type="OrthoDB" id="7572575at2"/>
<keyword evidence="3" id="KW-1185">Reference proteome</keyword>